<keyword evidence="7" id="KW-1185">Reference proteome</keyword>
<reference evidence="6" key="2">
    <citation type="submission" date="2020-09" db="EMBL/GenBank/DDBJ databases">
        <authorList>
            <person name="Sun Q."/>
            <person name="Zhou Y."/>
        </authorList>
    </citation>
    <scope>NUCLEOTIDE SEQUENCE</scope>
    <source>
        <strain evidence="6">CGMCC 1.15085</strain>
    </source>
</reference>
<sequence>MRIIHVADSYSPDVGGIERQVEALALAQRADGHDVSIITAVNKDGAEDGGLDVHRGLRTRWLTIAFPSLNHSMVAEVLDRGDVDVVHAHFTVASPIAIYVARAASRRGIPVAVTVHSVWWKVAAAHRFVSSVFFGPSLMRVVYSGVSTMIARHIKRVYPRCGDVSVVPNLVDTQWWAPAAPSMHRAGDPDFRVVLVGRLKKRKHIDEFIEVMSRVKAKVPAGATVSVSIVGAGPRRDDLEQQIEALGLSDWVHLLGLQTPEQIRDLLHESDLFVAPSRQEAFGIAALEARSAGVPVLGYNFTGLADFVQSGVEGLLVDDADDMVDSLAKLLVDAERVEQLKASTRARRPAVTHDDAMLATYEFYARARRELRGRSARTRRR</sequence>
<keyword evidence="3" id="KW-0808">Transferase</keyword>
<reference evidence="6" key="1">
    <citation type="journal article" date="2014" name="Int. J. Syst. Evol. Microbiol.">
        <title>Complete genome sequence of Corynebacterium casei LMG S-19264T (=DSM 44701T), isolated from a smear-ripened cheese.</title>
        <authorList>
            <consortium name="US DOE Joint Genome Institute (JGI-PGF)"/>
            <person name="Walter F."/>
            <person name="Albersmeier A."/>
            <person name="Kalinowski J."/>
            <person name="Ruckert C."/>
        </authorList>
    </citation>
    <scope>NUCLEOTIDE SEQUENCE</scope>
    <source>
        <strain evidence="6">CGMCC 1.15085</strain>
    </source>
</reference>
<dbReference type="Gene3D" id="3.40.50.2000">
    <property type="entry name" value="Glycogen Phosphorylase B"/>
    <property type="match status" value="2"/>
</dbReference>
<protein>
    <recommendedName>
        <fullName evidence="1">D-inositol 3-phosphate glycosyltransferase</fullName>
    </recommendedName>
</protein>
<proteinExistence type="predicted"/>
<dbReference type="InterPro" id="IPR028098">
    <property type="entry name" value="Glyco_trans_4-like_N"/>
</dbReference>
<dbReference type="AlphaFoldDB" id="A0A916WXG9"/>
<evidence type="ECO:0000259" key="4">
    <source>
        <dbReference type="Pfam" id="PF00534"/>
    </source>
</evidence>
<evidence type="ECO:0000256" key="3">
    <source>
        <dbReference type="ARBA" id="ARBA00022679"/>
    </source>
</evidence>
<evidence type="ECO:0000259" key="5">
    <source>
        <dbReference type="Pfam" id="PF13439"/>
    </source>
</evidence>
<organism evidence="6 7">
    <name type="scientific">Flexivirga endophytica</name>
    <dbReference type="NCBI Taxonomy" id="1849103"/>
    <lineage>
        <taxon>Bacteria</taxon>
        <taxon>Bacillati</taxon>
        <taxon>Actinomycetota</taxon>
        <taxon>Actinomycetes</taxon>
        <taxon>Micrococcales</taxon>
        <taxon>Dermacoccaceae</taxon>
        <taxon>Flexivirga</taxon>
    </lineage>
</organism>
<evidence type="ECO:0000313" key="7">
    <source>
        <dbReference type="Proteomes" id="UP000636793"/>
    </source>
</evidence>
<dbReference type="GO" id="GO:1901137">
    <property type="term" value="P:carbohydrate derivative biosynthetic process"/>
    <property type="evidence" value="ECO:0007669"/>
    <property type="project" value="UniProtKB-ARBA"/>
</dbReference>
<dbReference type="SUPFAM" id="SSF53756">
    <property type="entry name" value="UDP-Glycosyltransferase/glycogen phosphorylase"/>
    <property type="match status" value="1"/>
</dbReference>
<dbReference type="InterPro" id="IPR001296">
    <property type="entry name" value="Glyco_trans_1"/>
</dbReference>
<dbReference type="InterPro" id="IPR050194">
    <property type="entry name" value="Glycosyltransferase_grp1"/>
</dbReference>
<dbReference type="GO" id="GO:0016757">
    <property type="term" value="F:glycosyltransferase activity"/>
    <property type="evidence" value="ECO:0007669"/>
    <property type="project" value="UniProtKB-KW"/>
</dbReference>
<accession>A0A916WXG9</accession>
<feature type="domain" description="Glycosyltransferase subfamily 4-like N-terminal" evidence="5">
    <location>
        <begin position="14"/>
        <end position="174"/>
    </location>
</feature>
<dbReference type="Proteomes" id="UP000636793">
    <property type="component" value="Unassembled WGS sequence"/>
</dbReference>
<evidence type="ECO:0000256" key="2">
    <source>
        <dbReference type="ARBA" id="ARBA00022676"/>
    </source>
</evidence>
<name>A0A916WXG9_9MICO</name>
<dbReference type="PANTHER" id="PTHR45947">
    <property type="entry name" value="SULFOQUINOVOSYL TRANSFERASE SQD2"/>
    <property type="match status" value="1"/>
</dbReference>
<evidence type="ECO:0000256" key="1">
    <source>
        <dbReference type="ARBA" id="ARBA00021292"/>
    </source>
</evidence>
<dbReference type="CDD" id="cd03801">
    <property type="entry name" value="GT4_PimA-like"/>
    <property type="match status" value="1"/>
</dbReference>
<evidence type="ECO:0000313" key="6">
    <source>
        <dbReference type="EMBL" id="GGB37404.1"/>
    </source>
</evidence>
<dbReference type="Pfam" id="PF00534">
    <property type="entry name" value="Glycos_transf_1"/>
    <property type="match status" value="1"/>
</dbReference>
<dbReference type="Pfam" id="PF13439">
    <property type="entry name" value="Glyco_transf_4"/>
    <property type="match status" value="1"/>
</dbReference>
<comment type="caution">
    <text evidence="6">The sequence shown here is derived from an EMBL/GenBank/DDBJ whole genome shotgun (WGS) entry which is preliminary data.</text>
</comment>
<dbReference type="RefSeq" id="WP_188837831.1">
    <property type="nucleotide sequence ID" value="NZ_BMHI01000004.1"/>
</dbReference>
<keyword evidence="2" id="KW-0328">Glycosyltransferase</keyword>
<feature type="domain" description="Glycosyl transferase family 1" evidence="4">
    <location>
        <begin position="189"/>
        <end position="345"/>
    </location>
</feature>
<dbReference type="EMBL" id="BMHI01000004">
    <property type="protein sequence ID" value="GGB37404.1"/>
    <property type="molecule type" value="Genomic_DNA"/>
</dbReference>
<gene>
    <name evidence="6" type="primary">bshA</name>
    <name evidence="6" type="ORF">GCM10011492_30180</name>
</gene>
<dbReference type="PANTHER" id="PTHR45947:SF3">
    <property type="entry name" value="SULFOQUINOVOSYL TRANSFERASE SQD2"/>
    <property type="match status" value="1"/>
</dbReference>